<name>A0A813ERK2_POLGL</name>
<keyword evidence="1" id="KW-0812">Transmembrane</keyword>
<comment type="caution">
    <text evidence="2">The sequence shown here is derived from an EMBL/GenBank/DDBJ whole genome shotgun (WGS) entry which is preliminary data.</text>
</comment>
<dbReference type="AlphaFoldDB" id="A0A813ERK2"/>
<feature type="transmembrane region" description="Helical" evidence="1">
    <location>
        <begin position="56"/>
        <end position="76"/>
    </location>
</feature>
<feature type="non-terminal residue" evidence="2">
    <location>
        <position position="1"/>
    </location>
</feature>
<proteinExistence type="predicted"/>
<feature type="transmembrane region" description="Helical" evidence="1">
    <location>
        <begin position="17"/>
        <end position="36"/>
    </location>
</feature>
<reference evidence="2" key="1">
    <citation type="submission" date="2021-02" db="EMBL/GenBank/DDBJ databases">
        <authorList>
            <person name="Dougan E. K."/>
            <person name="Rhodes N."/>
            <person name="Thang M."/>
            <person name="Chan C."/>
        </authorList>
    </citation>
    <scope>NUCLEOTIDE SEQUENCE</scope>
</reference>
<accession>A0A813ERK2</accession>
<dbReference type="Proteomes" id="UP000654075">
    <property type="component" value="Unassembled WGS sequence"/>
</dbReference>
<evidence type="ECO:0008006" key="4">
    <source>
        <dbReference type="Google" id="ProtNLM"/>
    </source>
</evidence>
<gene>
    <name evidence="2" type="ORF">PGLA1383_LOCUS19935</name>
</gene>
<dbReference type="EMBL" id="CAJNNV010013384">
    <property type="protein sequence ID" value="CAE8601649.1"/>
    <property type="molecule type" value="Genomic_DNA"/>
</dbReference>
<evidence type="ECO:0000313" key="2">
    <source>
        <dbReference type="EMBL" id="CAE8601649.1"/>
    </source>
</evidence>
<feature type="transmembrane region" description="Helical" evidence="1">
    <location>
        <begin position="184"/>
        <end position="204"/>
    </location>
</feature>
<evidence type="ECO:0000313" key="3">
    <source>
        <dbReference type="Proteomes" id="UP000654075"/>
    </source>
</evidence>
<feature type="transmembrane region" description="Helical" evidence="1">
    <location>
        <begin position="96"/>
        <end position="124"/>
    </location>
</feature>
<keyword evidence="1" id="KW-0472">Membrane</keyword>
<evidence type="ECO:0000256" key="1">
    <source>
        <dbReference type="SAM" id="Phobius"/>
    </source>
</evidence>
<keyword evidence="3" id="KW-1185">Reference proteome</keyword>
<protein>
    <recommendedName>
        <fullName evidence="4">EXPERA domain-containing protein</fullName>
    </recommendedName>
</protein>
<organism evidence="2 3">
    <name type="scientific">Polarella glacialis</name>
    <name type="common">Dinoflagellate</name>
    <dbReference type="NCBI Taxonomy" id="89957"/>
    <lineage>
        <taxon>Eukaryota</taxon>
        <taxon>Sar</taxon>
        <taxon>Alveolata</taxon>
        <taxon>Dinophyceae</taxon>
        <taxon>Suessiales</taxon>
        <taxon>Suessiaceae</taxon>
        <taxon>Polarella</taxon>
    </lineage>
</organism>
<feature type="transmembrane region" description="Helical" evidence="1">
    <location>
        <begin position="131"/>
        <end position="149"/>
    </location>
</feature>
<sequence length="225" mass="25531">SSAGCAEARPVRATYLFAWPVLLWTFIALIVIGVTFSDEKRLRKLSATESHIASWYLINGFFFNSMMDVFAGQFGSWTTMTQRYHELEPRYAMDGYVGVVVLLTSLQELCIQTPCGLFLFYAYWRGSSWRLGVEVIFNMWSIAGVWYFYVSEAILGFPNVHAPVTSDGRFDLSSALSFDTVYKFWIGFVIFPALWACVGAALAIRACWQISELCCRAEDSSKKQQ</sequence>
<keyword evidence="1" id="KW-1133">Transmembrane helix</keyword>